<dbReference type="GO" id="GO:0004038">
    <property type="term" value="F:allantoinase activity"/>
    <property type="evidence" value="ECO:0007669"/>
    <property type="project" value="TreeGrafter"/>
</dbReference>
<evidence type="ECO:0000256" key="1">
    <source>
        <dbReference type="ARBA" id="ARBA00001947"/>
    </source>
</evidence>
<dbReference type="SUPFAM" id="SSF51556">
    <property type="entry name" value="Metallo-dependent hydrolases"/>
    <property type="match status" value="1"/>
</dbReference>
<dbReference type="EC" id="3.5.2.3" evidence="8"/>
<keyword evidence="6" id="KW-0665">Pyrimidine biosynthesis</keyword>
<evidence type="ECO:0000256" key="4">
    <source>
        <dbReference type="ARBA" id="ARBA00022723"/>
    </source>
</evidence>
<dbReference type="InterPro" id="IPR050138">
    <property type="entry name" value="DHOase/Allantoinase_Hydrolase"/>
</dbReference>
<organism evidence="8 9">
    <name type="scientific">Citroniella saccharovorans</name>
    <dbReference type="NCBI Taxonomy" id="2053367"/>
    <lineage>
        <taxon>Bacteria</taxon>
        <taxon>Bacillati</taxon>
        <taxon>Bacillota</taxon>
        <taxon>Tissierellia</taxon>
        <taxon>Tissierellales</taxon>
        <taxon>Peptoniphilaceae</taxon>
        <taxon>Citroniella</taxon>
    </lineage>
</organism>
<feature type="domain" description="Amidohydrolase-related" evidence="7">
    <location>
        <begin position="49"/>
        <end position="389"/>
    </location>
</feature>
<evidence type="ECO:0000256" key="2">
    <source>
        <dbReference type="ARBA" id="ARBA00002368"/>
    </source>
</evidence>
<dbReference type="CDD" id="cd01317">
    <property type="entry name" value="DHOase_IIa"/>
    <property type="match status" value="1"/>
</dbReference>
<dbReference type="InterPro" id="IPR004722">
    <property type="entry name" value="DHOase"/>
</dbReference>
<reference evidence="8 9" key="1">
    <citation type="submission" date="2024-01" db="EMBL/GenBank/DDBJ databases">
        <title>Complete genome sequence of Citroniella saccharovorans strain M6.X9, isolated from human fecal sample.</title>
        <authorList>
            <person name="Cheng G."/>
            <person name="Westerholm M."/>
            <person name="Schnurer A."/>
        </authorList>
    </citation>
    <scope>NUCLEOTIDE SEQUENCE [LARGE SCALE GENOMIC DNA]</scope>
    <source>
        <strain evidence="8 9">DSM 29873</strain>
    </source>
</reference>
<protein>
    <submittedName>
        <fullName evidence="8">Dihydroorotase</fullName>
        <ecNumber evidence="8">3.5.2.3</ecNumber>
    </submittedName>
</protein>
<evidence type="ECO:0000256" key="3">
    <source>
        <dbReference type="ARBA" id="ARBA00010286"/>
    </source>
</evidence>
<comment type="similarity">
    <text evidence="3">Belongs to the metallo-dependent hydrolases superfamily. DHOase family. Class I DHOase subfamily.</text>
</comment>
<keyword evidence="5 8" id="KW-0378">Hydrolase</keyword>
<evidence type="ECO:0000256" key="6">
    <source>
        <dbReference type="ARBA" id="ARBA00022975"/>
    </source>
</evidence>
<dbReference type="NCBIfam" id="TIGR00857">
    <property type="entry name" value="pyrC_multi"/>
    <property type="match status" value="1"/>
</dbReference>
<keyword evidence="4" id="KW-0479">Metal-binding</keyword>
<comment type="function">
    <text evidence="2">Catalyzes the reversible cyclization of carbamoyl aspartate to dihydroorotate.</text>
</comment>
<sequence>MKLLIKGPTIVDKDKTLKSDILVENGIIKEISESINDNDAKLIDAGGLTLMPSFVDLHVHFRDPGFTYKEDIETGSRSALKGGYTICYAMANTKPVCDNLNTYNEIIKKSNNLNLIDLYQNISLTKNMEGKEVIDINDFPDKVKFLSDDGKGVLSNKLMLEAMNYAKEKNIGIMVHAEDPEISHFDYRVAEDIITIRDIYLANYTGCKVHFCHVSTKDSIEALIDAKKKGQKVTFEITPHHLYFHDLNFKVNPPIRSKSDVKACINSIRNGFCDAISTDHAPHSKEDKLKGAPGMIGLETAYGSLYKKLVVEENISLNRLSEVMSYGPGHILGLDHGLIEIGKKANFVIVDNENRYIVKDNFASKSSNSPFIGEELIGKVMYTIRDGRILYEGGKDDNR</sequence>
<evidence type="ECO:0000313" key="9">
    <source>
        <dbReference type="Proteomes" id="UP001357733"/>
    </source>
</evidence>
<dbReference type="InterPro" id="IPR032466">
    <property type="entry name" value="Metal_Hydrolase"/>
</dbReference>
<dbReference type="Pfam" id="PF01979">
    <property type="entry name" value="Amidohydro_1"/>
    <property type="match status" value="1"/>
</dbReference>
<dbReference type="PROSITE" id="PS00482">
    <property type="entry name" value="DIHYDROOROTASE_1"/>
    <property type="match status" value="1"/>
</dbReference>
<dbReference type="AlphaFoldDB" id="A0AAW9MYL4"/>
<dbReference type="RefSeq" id="WP_324619752.1">
    <property type="nucleotide sequence ID" value="NZ_JAYKOT010000003.1"/>
</dbReference>
<dbReference type="InterPro" id="IPR002195">
    <property type="entry name" value="Dihydroorotase_CS"/>
</dbReference>
<dbReference type="SUPFAM" id="SSF51338">
    <property type="entry name" value="Composite domain of metallo-dependent hydrolases"/>
    <property type="match status" value="1"/>
</dbReference>
<dbReference type="GO" id="GO:0006145">
    <property type="term" value="P:purine nucleobase catabolic process"/>
    <property type="evidence" value="ECO:0007669"/>
    <property type="project" value="TreeGrafter"/>
</dbReference>
<dbReference type="Gene3D" id="3.20.20.140">
    <property type="entry name" value="Metal-dependent hydrolases"/>
    <property type="match status" value="1"/>
</dbReference>
<evidence type="ECO:0000313" key="8">
    <source>
        <dbReference type="EMBL" id="MEB3429569.1"/>
    </source>
</evidence>
<dbReference type="PANTHER" id="PTHR43668:SF2">
    <property type="entry name" value="ALLANTOINASE"/>
    <property type="match status" value="1"/>
</dbReference>
<dbReference type="GO" id="GO:0004151">
    <property type="term" value="F:dihydroorotase activity"/>
    <property type="evidence" value="ECO:0007669"/>
    <property type="project" value="UniProtKB-EC"/>
</dbReference>
<evidence type="ECO:0000256" key="5">
    <source>
        <dbReference type="ARBA" id="ARBA00022801"/>
    </source>
</evidence>
<dbReference type="GO" id="GO:0005737">
    <property type="term" value="C:cytoplasm"/>
    <property type="evidence" value="ECO:0007669"/>
    <property type="project" value="TreeGrafter"/>
</dbReference>
<dbReference type="Proteomes" id="UP001357733">
    <property type="component" value="Unassembled WGS sequence"/>
</dbReference>
<keyword evidence="9" id="KW-1185">Reference proteome</keyword>
<dbReference type="PANTHER" id="PTHR43668">
    <property type="entry name" value="ALLANTOINASE"/>
    <property type="match status" value="1"/>
</dbReference>
<dbReference type="PROSITE" id="PS00483">
    <property type="entry name" value="DIHYDROOROTASE_2"/>
    <property type="match status" value="1"/>
</dbReference>
<evidence type="ECO:0000259" key="7">
    <source>
        <dbReference type="Pfam" id="PF01979"/>
    </source>
</evidence>
<dbReference type="InterPro" id="IPR006680">
    <property type="entry name" value="Amidohydro-rel"/>
</dbReference>
<dbReference type="GO" id="GO:0006221">
    <property type="term" value="P:pyrimidine nucleotide biosynthetic process"/>
    <property type="evidence" value="ECO:0007669"/>
    <property type="project" value="UniProtKB-KW"/>
</dbReference>
<dbReference type="GO" id="GO:0046872">
    <property type="term" value="F:metal ion binding"/>
    <property type="evidence" value="ECO:0007669"/>
    <property type="project" value="UniProtKB-KW"/>
</dbReference>
<comment type="caution">
    <text evidence="8">The sequence shown here is derived from an EMBL/GenBank/DDBJ whole genome shotgun (WGS) entry which is preliminary data.</text>
</comment>
<dbReference type="EMBL" id="JAYKOT010000003">
    <property type="protein sequence ID" value="MEB3429569.1"/>
    <property type="molecule type" value="Genomic_DNA"/>
</dbReference>
<dbReference type="InterPro" id="IPR011059">
    <property type="entry name" value="Metal-dep_hydrolase_composite"/>
</dbReference>
<accession>A0AAW9MYL4</accession>
<proteinExistence type="inferred from homology"/>
<gene>
    <name evidence="8" type="ORF">VLK81_06020</name>
</gene>
<name>A0AAW9MYL4_9FIRM</name>
<comment type="cofactor">
    <cofactor evidence="1">
        <name>Zn(2+)</name>
        <dbReference type="ChEBI" id="CHEBI:29105"/>
    </cofactor>
</comment>